<sequence>MLEERKYWPVDSSVIATVPVSPIVREFRFCVKIVGVGLCIPASAEEPAASSRVEGLNAHPAMVSAVATATITCRVRFTLHHPGRLFGIDIRQPA</sequence>
<dbReference type="EMBL" id="BAAAAF010000021">
    <property type="protein sequence ID" value="GAA0037302.1"/>
    <property type="molecule type" value="Genomic_DNA"/>
</dbReference>
<gene>
    <name evidence="1" type="ORF">NCCP602_32640</name>
</gene>
<dbReference type="Proteomes" id="UP001498238">
    <property type="component" value="Unassembled WGS sequence"/>
</dbReference>
<name>A0ABP3CBR3_9MICO</name>
<protein>
    <submittedName>
        <fullName evidence="1">Uncharacterized protein</fullName>
    </submittedName>
</protein>
<organism evidence="1 2">
    <name type="scientific">Brevibacterium metallidurans</name>
    <dbReference type="NCBI Taxonomy" id="1482676"/>
    <lineage>
        <taxon>Bacteria</taxon>
        <taxon>Bacillati</taxon>
        <taxon>Actinomycetota</taxon>
        <taxon>Actinomycetes</taxon>
        <taxon>Micrococcales</taxon>
        <taxon>Brevibacteriaceae</taxon>
        <taxon>Brevibacterium</taxon>
    </lineage>
</organism>
<proteinExistence type="predicted"/>
<evidence type="ECO:0000313" key="2">
    <source>
        <dbReference type="Proteomes" id="UP001498238"/>
    </source>
</evidence>
<comment type="caution">
    <text evidence="1">The sequence shown here is derived from an EMBL/GenBank/DDBJ whole genome shotgun (WGS) entry which is preliminary data.</text>
</comment>
<reference evidence="1 2" key="1">
    <citation type="submission" date="2024-01" db="EMBL/GenBank/DDBJ databases">
        <title>Characterization of antibiotic resistant novel bacterial strains and their environmental applications.</title>
        <authorList>
            <person name="Manzoor S."/>
            <person name="Abbas S."/>
            <person name="Arshad M."/>
            <person name="Ahmed I."/>
        </authorList>
    </citation>
    <scope>NUCLEOTIDE SEQUENCE [LARGE SCALE GENOMIC DNA]</scope>
    <source>
        <strain evidence="1 2">NCCP-602</strain>
    </source>
</reference>
<accession>A0ABP3CBR3</accession>
<keyword evidence="2" id="KW-1185">Reference proteome</keyword>
<evidence type="ECO:0000313" key="1">
    <source>
        <dbReference type="EMBL" id="GAA0037302.1"/>
    </source>
</evidence>